<accession>A0ABR9DTI6</accession>
<keyword evidence="3" id="KW-1185">Reference proteome</keyword>
<proteinExistence type="predicted"/>
<sequence length="612" mass="63784">MDDDVREPAGPRPERVALTVALEAARDAVDALALPLATPGRDASEATRRATLSRLDDHLLPRSRAEGAPVLVVVGGSTGAGKSTLVSSLVGAPVSAAGVLRPTTLAPVLVHHPDDVAWFGADRVLPHLVRARADEPVPADAVHRTLRLVATEAVGPGFALLDAPDVDSVVAANRDLAAQLLGAADLWLFVTTAARYADAVPWALLDAAARRRTRLALVLDRVEGADAGAVAEHLRSMLAEHGLAGTPVVEVPESPLTGGLLGEDALVGLRSWLADVASPAARERVVRETFDGAVDDVAVVLGELAAAAAEQAAASARLEEAVAHAYGRAVDDVSAATADGTMLRGEVLARWQDLVGTGDLVRRLEQGVGRVRDRLGAFVRGRRADAPAAVRAVGHDLEAVVVDAVHAAAERASDAWRADPAGRALTDGLVRGGPALREDAAAAVRGWQDDVLELVRTTGSSKRGTARALSFGVNGLGLALMIVVFASTGGLTGAEVGIAGGTALVAQRLLEAVFGDDAVRRLAVTARERLVARVTDVADADAARFRDRLRDVASTPDGAERLDAAAHRVREAAAAERRTRPLPPVPEPPAAAAETQPVAEPRRRAWWRGRRT</sequence>
<reference evidence="2 3" key="1">
    <citation type="submission" date="2020-09" db="EMBL/GenBank/DDBJ databases">
        <title>Flavimobilis rhizosphaerae sp. nov., isolated from rhizosphere soil of Spartina alterniflora.</title>
        <authorList>
            <person name="Hanqin C."/>
        </authorList>
    </citation>
    <scope>NUCLEOTIDE SEQUENCE [LARGE SCALE GENOMIC DNA]</scope>
    <source>
        <strain evidence="2 3">GY 10621</strain>
    </source>
</reference>
<dbReference type="EMBL" id="JACZDF010000009">
    <property type="protein sequence ID" value="MBD9700442.1"/>
    <property type="molecule type" value="Genomic_DNA"/>
</dbReference>
<organism evidence="2 3">
    <name type="scientific">Flavimobilis rhizosphaerae</name>
    <dbReference type="NCBI Taxonomy" id="2775421"/>
    <lineage>
        <taxon>Bacteria</taxon>
        <taxon>Bacillati</taxon>
        <taxon>Actinomycetota</taxon>
        <taxon>Actinomycetes</taxon>
        <taxon>Micrococcales</taxon>
        <taxon>Jonesiaceae</taxon>
        <taxon>Flavimobilis</taxon>
    </lineage>
</organism>
<name>A0ABR9DTI6_9MICO</name>
<dbReference type="Gene3D" id="3.40.50.300">
    <property type="entry name" value="P-loop containing nucleotide triphosphate hydrolases"/>
    <property type="match status" value="1"/>
</dbReference>
<feature type="region of interest" description="Disordered" evidence="1">
    <location>
        <begin position="570"/>
        <end position="612"/>
    </location>
</feature>
<gene>
    <name evidence="2" type="ORF">IGS67_13275</name>
</gene>
<evidence type="ECO:0000313" key="2">
    <source>
        <dbReference type="EMBL" id="MBD9700442.1"/>
    </source>
</evidence>
<evidence type="ECO:0000256" key="1">
    <source>
        <dbReference type="SAM" id="MobiDB-lite"/>
    </source>
</evidence>
<dbReference type="InterPro" id="IPR027417">
    <property type="entry name" value="P-loop_NTPase"/>
</dbReference>
<feature type="compositionally biased region" description="Basic and acidic residues" evidence="1">
    <location>
        <begin position="570"/>
        <end position="579"/>
    </location>
</feature>
<dbReference type="SUPFAM" id="SSF52540">
    <property type="entry name" value="P-loop containing nucleoside triphosphate hydrolases"/>
    <property type="match status" value="1"/>
</dbReference>
<protein>
    <submittedName>
        <fullName evidence="2">ABC transporter</fullName>
    </submittedName>
</protein>
<comment type="caution">
    <text evidence="2">The sequence shown here is derived from an EMBL/GenBank/DDBJ whole genome shotgun (WGS) entry which is preliminary data.</text>
</comment>
<evidence type="ECO:0000313" key="3">
    <source>
        <dbReference type="Proteomes" id="UP000642107"/>
    </source>
</evidence>
<dbReference type="CDD" id="cd00882">
    <property type="entry name" value="Ras_like_GTPase"/>
    <property type="match status" value="1"/>
</dbReference>
<dbReference type="Proteomes" id="UP000642107">
    <property type="component" value="Unassembled WGS sequence"/>
</dbReference>
<dbReference type="RefSeq" id="WP_192282098.1">
    <property type="nucleotide sequence ID" value="NZ_JACZDF010000009.1"/>
</dbReference>
<feature type="compositionally biased region" description="Low complexity" evidence="1">
    <location>
        <begin position="590"/>
        <end position="599"/>
    </location>
</feature>